<dbReference type="RefSeq" id="WP_342075124.1">
    <property type="nucleotide sequence ID" value="NZ_CP151764.2"/>
</dbReference>
<dbReference type="KEGG" id="yrh:AABB31_01415"/>
<feature type="region of interest" description="Disordered" evidence="1">
    <location>
        <begin position="73"/>
        <end position="94"/>
    </location>
</feature>
<evidence type="ECO:0000313" key="3">
    <source>
        <dbReference type="Proteomes" id="UP001470809"/>
    </source>
</evidence>
<keyword evidence="3" id="KW-1185">Reference proteome</keyword>
<feature type="compositionally biased region" description="Basic and acidic residues" evidence="1">
    <location>
        <begin position="84"/>
        <end position="94"/>
    </location>
</feature>
<protein>
    <submittedName>
        <fullName evidence="2">Uncharacterized protein</fullName>
    </submittedName>
</protein>
<geneLocation type="plasmid" evidence="2 3">
    <name>pSS1-5</name>
</geneLocation>
<evidence type="ECO:0000256" key="1">
    <source>
        <dbReference type="SAM" id="MobiDB-lite"/>
    </source>
</evidence>
<sequence>MGDIVQFDVRDNTVRRIASEAYAGPLQLEGLHAEETCIMLALMDRGHVSGCVALSLDAADRLRRSLERSIEAMREGQDVPVLPSRDRIPSDQTG</sequence>
<accession>A0AAN0NH66</accession>
<name>A0AAN0NH66_9RHOB</name>
<proteinExistence type="predicted"/>
<organism evidence="2 3">
    <name type="scientific">Yoonia rhodophyticola</name>
    <dbReference type="NCBI Taxonomy" id="3137370"/>
    <lineage>
        <taxon>Bacteria</taxon>
        <taxon>Pseudomonadati</taxon>
        <taxon>Pseudomonadota</taxon>
        <taxon>Alphaproteobacteria</taxon>
        <taxon>Rhodobacterales</taxon>
        <taxon>Paracoccaceae</taxon>
        <taxon>Yoonia</taxon>
    </lineage>
</organism>
<gene>
    <name evidence="2" type="ORF">AABB31_01415</name>
</gene>
<dbReference type="EMBL" id="CP151764">
    <property type="protein sequence ID" value="WZU65792.1"/>
    <property type="molecule type" value="Genomic_DNA"/>
</dbReference>
<dbReference type="Proteomes" id="UP001470809">
    <property type="component" value="Plasmid pSS1-5"/>
</dbReference>
<reference evidence="2 3" key="2">
    <citation type="submission" date="2024-08" db="EMBL/GenBank/DDBJ databases">
        <title>Phylogenomic analyses of a clade within the roseobacter group suggest taxonomic reassignments of species of the genera Aestuariivita, Citreicella, Loktanella, Nautella, Pelagibaca, Ruegeria, Thalassobius, Thiobacimonas and Tropicibacter, and the proposal o.</title>
        <authorList>
            <person name="Jeon C.O."/>
        </authorList>
    </citation>
    <scope>NUCLEOTIDE SEQUENCE [LARGE SCALE GENOMIC DNA]</scope>
    <source>
        <strain evidence="2 3">SS1-5</strain>
        <plasmid evidence="2 3">pSS1-5</plasmid>
    </source>
</reference>
<evidence type="ECO:0000313" key="2">
    <source>
        <dbReference type="EMBL" id="WZU65792.1"/>
    </source>
</evidence>
<keyword evidence="2" id="KW-0614">Plasmid</keyword>
<reference evidence="3" key="1">
    <citation type="submission" date="2024-04" db="EMBL/GenBank/DDBJ databases">
        <title>Phylogenomic analyses of a clade within the roseobacter group suggest taxonomic reassignments of species of the genera Aestuariivita, Citreicella, Loktanella, Nautella, Pelagibaca, Ruegeria, Thalassobius, Thiobacimonas and Tropicibacter, and the proposal o.</title>
        <authorList>
            <person name="Jeon C.O."/>
        </authorList>
    </citation>
    <scope>NUCLEOTIDE SEQUENCE [LARGE SCALE GENOMIC DNA]</scope>
    <source>
        <strain evidence="3">SS1-5</strain>
        <plasmid evidence="3">pSS1-5</plasmid>
    </source>
</reference>
<dbReference type="AlphaFoldDB" id="A0AAN0NH66"/>